<dbReference type="NCBIfam" id="TIGR02476">
    <property type="entry name" value="BluB"/>
    <property type="match status" value="1"/>
</dbReference>
<feature type="domain" description="Nitroreductase" evidence="4">
    <location>
        <begin position="22"/>
        <end position="188"/>
    </location>
</feature>
<dbReference type="EC" id="1.13.11.79" evidence="5"/>
<dbReference type="InterPro" id="IPR012825">
    <property type="entry name" value="BluB"/>
</dbReference>
<reference evidence="5 6" key="1">
    <citation type="journal article" date="2024" name="Int. J. Mol. Sci.">
        <title>Exploration of Alicyclobacillus spp. Genome in Search of Antibiotic Resistance.</title>
        <authorList>
            <person name="Bucka-Kolendo J."/>
            <person name="Kiousi D.E."/>
            <person name="Dekowska A."/>
            <person name="Mikolajczuk-Szczyrba A."/>
            <person name="Karadedos D.M."/>
            <person name="Michael P."/>
            <person name="Galanis A."/>
            <person name="Sokolowska B."/>
        </authorList>
    </citation>
    <scope>NUCLEOTIDE SEQUENCE [LARGE SCALE GENOMIC DNA]</scope>
    <source>
        <strain evidence="5 6">KKP 3000</strain>
    </source>
</reference>
<name>A0ABV5AC86_9BACL</name>
<evidence type="ECO:0000259" key="4">
    <source>
        <dbReference type="Pfam" id="PF00881"/>
    </source>
</evidence>
<evidence type="ECO:0000256" key="2">
    <source>
        <dbReference type="ARBA" id="ARBA00022643"/>
    </source>
</evidence>
<dbReference type="SUPFAM" id="SSF55469">
    <property type="entry name" value="FMN-dependent nitroreductase-like"/>
    <property type="match status" value="1"/>
</dbReference>
<dbReference type="InterPro" id="IPR000415">
    <property type="entry name" value="Nitroreductase-like"/>
</dbReference>
<dbReference type="PANTHER" id="PTHR23026:SF90">
    <property type="entry name" value="IODOTYROSINE DEIODINASE 1"/>
    <property type="match status" value="1"/>
</dbReference>
<comment type="caution">
    <text evidence="5">The sequence shown here is derived from an EMBL/GenBank/DDBJ whole genome shotgun (WGS) entry which is preliminary data.</text>
</comment>
<evidence type="ECO:0000313" key="6">
    <source>
        <dbReference type="Proteomes" id="UP001579974"/>
    </source>
</evidence>
<proteinExistence type="predicted"/>
<dbReference type="InterPro" id="IPR050627">
    <property type="entry name" value="Nitroreductase/BluB"/>
</dbReference>
<organism evidence="5 6">
    <name type="scientific">Alicyclobacillus fastidiosus</name>
    <dbReference type="NCBI Taxonomy" id="392011"/>
    <lineage>
        <taxon>Bacteria</taxon>
        <taxon>Bacillati</taxon>
        <taxon>Bacillota</taxon>
        <taxon>Bacilli</taxon>
        <taxon>Bacillales</taxon>
        <taxon>Alicyclobacillaceae</taxon>
        <taxon>Alicyclobacillus</taxon>
    </lineage>
</organism>
<dbReference type="Pfam" id="PF00881">
    <property type="entry name" value="Nitroreductase"/>
    <property type="match status" value="1"/>
</dbReference>
<keyword evidence="3 5" id="KW-0560">Oxidoreductase</keyword>
<sequence length="224" mass="25197">MPCTPVGRDFTQAEIDAVYKAILARRDIRVFLPDKLPDDVVDRILRAGHHGPSVGYMQPWNFVVIQDKQVLRALQAVVEKERIRAGEPYPDAKRDYYLRLKVEGLVEAPITICVTNDPTRGGPHVLGRNTIPETDLMSTACAIENMWLAARAEGVAMGWVSIYEKDDVRKILGIPDHVDPAALLTIGYTPHFPEIPLLERAGWGTRRDFAEVVFANRWGNRESL</sequence>
<evidence type="ECO:0000256" key="1">
    <source>
        <dbReference type="ARBA" id="ARBA00022630"/>
    </source>
</evidence>
<evidence type="ECO:0000256" key="3">
    <source>
        <dbReference type="ARBA" id="ARBA00023002"/>
    </source>
</evidence>
<keyword evidence="6" id="KW-1185">Reference proteome</keyword>
<protein>
    <submittedName>
        <fullName evidence="5">5,6-dimethylbenzimidazole synthase</fullName>
        <ecNumber evidence="5">1.13.11.79</ecNumber>
    </submittedName>
</protein>
<accession>A0ABV5AC86</accession>
<keyword evidence="1" id="KW-0285">Flavoprotein</keyword>
<dbReference type="Proteomes" id="UP001579974">
    <property type="component" value="Unassembled WGS sequence"/>
</dbReference>
<evidence type="ECO:0000313" key="5">
    <source>
        <dbReference type="EMBL" id="MFB5189874.1"/>
    </source>
</evidence>
<dbReference type="PANTHER" id="PTHR23026">
    <property type="entry name" value="NADPH NITROREDUCTASE"/>
    <property type="match status" value="1"/>
</dbReference>
<dbReference type="GO" id="GO:0102919">
    <property type="term" value="F:5,6-dimethylbenzimidazole synthase activity"/>
    <property type="evidence" value="ECO:0007669"/>
    <property type="project" value="UniProtKB-EC"/>
</dbReference>
<dbReference type="InterPro" id="IPR029479">
    <property type="entry name" value="Nitroreductase"/>
</dbReference>
<keyword evidence="2" id="KW-0288">FMN</keyword>
<gene>
    <name evidence="5" type="primary">bluB</name>
    <name evidence="5" type="ORF">KKP3000_003264</name>
</gene>
<dbReference type="EMBL" id="JBDXSU010000004">
    <property type="protein sequence ID" value="MFB5189874.1"/>
    <property type="molecule type" value="Genomic_DNA"/>
</dbReference>
<dbReference type="Gene3D" id="3.40.109.10">
    <property type="entry name" value="NADH Oxidase"/>
    <property type="match status" value="1"/>
</dbReference>